<dbReference type="EMBL" id="QRDZ01000032">
    <property type="protein sequence ID" value="RED59127.1"/>
    <property type="molecule type" value="Genomic_DNA"/>
</dbReference>
<organism evidence="3 4">
    <name type="scientific">Cohnella phaseoli</name>
    <dbReference type="NCBI Taxonomy" id="456490"/>
    <lineage>
        <taxon>Bacteria</taxon>
        <taxon>Bacillati</taxon>
        <taxon>Bacillota</taxon>
        <taxon>Bacilli</taxon>
        <taxon>Bacillales</taxon>
        <taxon>Paenibacillaceae</taxon>
        <taxon>Cohnella</taxon>
    </lineage>
</organism>
<dbReference type="PANTHER" id="PTHR30204">
    <property type="entry name" value="REDOX-CYCLING DRUG-SENSING TRANSCRIPTIONAL ACTIVATOR SOXR"/>
    <property type="match status" value="1"/>
</dbReference>
<dbReference type="RefSeq" id="WP_116064381.1">
    <property type="nucleotide sequence ID" value="NZ_QRDZ01000032.1"/>
</dbReference>
<dbReference type="InterPro" id="IPR009061">
    <property type="entry name" value="DNA-bd_dom_put_sf"/>
</dbReference>
<dbReference type="Proteomes" id="UP000256977">
    <property type="component" value="Unassembled WGS sequence"/>
</dbReference>
<evidence type="ECO:0000313" key="3">
    <source>
        <dbReference type="EMBL" id="RED59127.1"/>
    </source>
</evidence>
<dbReference type="PROSITE" id="PS50937">
    <property type="entry name" value="HTH_MERR_2"/>
    <property type="match status" value="1"/>
</dbReference>
<dbReference type="GO" id="GO:0003677">
    <property type="term" value="F:DNA binding"/>
    <property type="evidence" value="ECO:0007669"/>
    <property type="project" value="UniProtKB-KW"/>
</dbReference>
<comment type="caution">
    <text evidence="3">The sequence shown here is derived from an EMBL/GenBank/DDBJ whole genome shotgun (WGS) entry which is preliminary data.</text>
</comment>
<dbReference type="SUPFAM" id="SSF46955">
    <property type="entry name" value="Putative DNA-binding domain"/>
    <property type="match status" value="1"/>
</dbReference>
<protein>
    <submittedName>
        <fullName evidence="3">DNA-binding transcriptional MerR regulator</fullName>
    </submittedName>
</protein>
<gene>
    <name evidence="3" type="ORF">DFP98_13250</name>
</gene>
<evidence type="ECO:0000313" key="4">
    <source>
        <dbReference type="Proteomes" id="UP000256977"/>
    </source>
</evidence>
<evidence type="ECO:0000256" key="1">
    <source>
        <dbReference type="ARBA" id="ARBA00023125"/>
    </source>
</evidence>
<reference evidence="3 4" key="1">
    <citation type="submission" date="2018-07" db="EMBL/GenBank/DDBJ databases">
        <title>Genomic Encyclopedia of Type Strains, Phase III (KMG-III): the genomes of soil and plant-associated and newly described type strains.</title>
        <authorList>
            <person name="Whitman W."/>
        </authorList>
    </citation>
    <scope>NUCLEOTIDE SEQUENCE [LARGE SCALE GENOMIC DNA]</scope>
    <source>
        <strain evidence="3 4">CECT 7287</strain>
    </source>
</reference>
<sequence length="250" mass="28796">MLYTVKEVSELSGVTIKTLHHYHKIGLLLPGKISEAGYRMYGSKELERLQEILFYKELDFPLDQIKEIMEQRADRLSLLSQQEELLLSRKYRLDSIVQTLRKSISCAKEGETMDSMEMFKGFQNEEEWNEALAEQNQHLQITYGMESLEVAPTDVQKLNEQAVEAMTFMNNMAGSLRDGIKHNDERTDNLLRNHLEFMNEHGNIITAHDFAAQTRFFLSDDFHLKMLESQQTGLAYYLSAAADSFSAANP</sequence>
<dbReference type="PRINTS" id="PR00040">
    <property type="entry name" value="HTHMERR"/>
</dbReference>
<proteinExistence type="predicted"/>
<dbReference type="OrthoDB" id="9814833at2"/>
<dbReference type="InterPro" id="IPR000551">
    <property type="entry name" value="MerR-type_HTH_dom"/>
</dbReference>
<dbReference type="SMART" id="SM00422">
    <property type="entry name" value="HTH_MERR"/>
    <property type="match status" value="1"/>
</dbReference>
<accession>A0A3D9IBR8</accession>
<dbReference type="AlphaFoldDB" id="A0A3D9IBR8"/>
<keyword evidence="1 3" id="KW-0238">DNA-binding</keyword>
<dbReference type="GO" id="GO:0003700">
    <property type="term" value="F:DNA-binding transcription factor activity"/>
    <property type="evidence" value="ECO:0007669"/>
    <property type="project" value="InterPro"/>
</dbReference>
<dbReference type="Gene3D" id="1.10.1660.10">
    <property type="match status" value="1"/>
</dbReference>
<dbReference type="InterPro" id="IPR047057">
    <property type="entry name" value="MerR_fam"/>
</dbReference>
<dbReference type="PANTHER" id="PTHR30204:SF90">
    <property type="entry name" value="HTH-TYPE TRANSCRIPTIONAL ACTIVATOR MTA"/>
    <property type="match status" value="1"/>
</dbReference>
<name>A0A3D9IBR8_9BACL</name>
<dbReference type="Pfam" id="PF13411">
    <property type="entry name" value="MerR_1"/>
    <property type="match status" value="1"/>
</dbReference>
<evidence type="ECO:0000259" key="2">
    <source>
        <dbReference type="PROSITE" id="PS50937"/>
    </source>
</evidence>
<feature type="domain" description="HTH merR-type" evidence="2">
    <location>
        <begin position="2"/>
        <end position="71"/>
    </location>
</feature>
<dbReference type="CDD" id="cd01106">
    <property type="entry name" value="HTH_TipAL-Mta"/>
    <property type="match status" value="1"/>
</dbReference>
<keyword evidence="4" id="KW-1185">Reference proteome</keyword>